<keyword evidence="1" id="KW-0808">Transferase</keyword>
<dbReference type="Proteomes" id="UP000051660">
    <property type="component" value="Unassembled WGS sequence"/>
</dbReference>
<protein>
    <submittedName>
        <fullName evidence="1">2-dehydro-3-deoxygalactonokinase</fullName>
    </submittedName>
</protein>
<reference evidence="1 2" key="1">
    <citation type="submission" date="2014-03" db="EMBL/GenBank/DDBJ databases">
        <title>Bradyrhizobium valentinum sp. nov., isolated from effective nodules of Lupinus mariae-josephae, a lupine endemic of basic-lime soils in Eastern Spain.</title>
        <authorList>
            <person name="Duran D."/>
            <person name="Rey L."/>
            <person name="Navarro A."/>
            <person name="Busquets A."/>
            <person name="Imperial J."/>
            <person name="Ruiz-Argueso T."/>
        </authorList>
    </citation>
    <scope>NUCLEOTIDE SEQUENCE [LARGE SCALE GENOMIC DNA]</scope>
    <source>
        <strain evidence="1 2">CCBAU 23086</strain>
    </source>
</reference>
<evidence type="ECO:0000313" key="2">
    <source>
        <dbReference type="Proteomes" id="UP000051660"/>
    </source>
</evidence>
<dbReference type="GO" id="GO:0034194">
    <property type="term" value="P:D-galactonate catabolic process"/>
    <property type="evidence" value="ECO:0007669"/>
    <property type="project" value="InterPro"/>
</dbReference>
<dbReference type="InterPro" id="IPR042257">
    <property type="entry name" value="DGOK_C"/>
</dbReference>
<name>A0A0R3ML40_9BRAD</name>
<dbReference type="InterPro" id="IPR007729">
    <property type="entry name" value="DGOK"/>
</dbReference>
<sequence length="304" mass="31984">MSQPAYVAVDWGTSSFRLWLVDRTGNVLAERRSQEGMTAAGRLGFPAVLQSHLDAVRAADGLPVIICGMAGARQGWVEAGYVDTPAPLASILKQAVAVPGQHRDIRILPGIAQRDPKAPDVMRGEETQLLGALGMDAAGDALVCMPGTHSKWVSAKRGTVERFATFMTGELFDVISRETILTHAVAGADDATDAEAFKSAVISAFETPANAANLLFQVRSGQLLHGGTPSSAREKISGTLIGLELAGGLAGQVPRNGITLVASGRLQMLYQLAFDTVAVPVRTIGAEDAVRRGLSMAAQSIWNV</sequence>
<dbReference type="SUPFAM" id="SSF53067">
    <property type="entry name" value="Actin-like ATPase domain"/>
    <property type="match status" value="1"/>
</dbReference>
<dbReference type="CDD" id="cd24012">
    <property type="entry name" value="ASKHA_NBD_KDGal-kinase"/>
    <property type="match status" value="1"/>
</dbReference>
<proteinExistence type="predicted"/>
<dbReference type="Gene3D" id="3.30.420.310">
    <property type="entry name" value="2-keto-3-deoxy-galactonokinase, C-terminal domain"/>
    <property type="match status" value="1"/>
</dbReference>
<dbReference type="InterPro" id="IPR042258">
    <property type="entry name" value="DGOK_N"/>
</dbReference>
<evidence type="ECO:0000313" key="1">
    <source>
        <dbReference type="EMBL" id="KRR20556.1"/>
    </source>
</evidence>
<dbReference type="OrthoDB" id="256574at2"/>
<accession>A0A0R3ML40</accession>
<comment type="caution">
    <text evidence="1">The sequence shown here is derived from an EMBL/GenBank/DDBJ whole genome shotgun (WGS) entry which is preliminary data.</text>
</comment>
<dbReference type="Pfam" id="PF05035">
    <property type="entry name" value="DGOK"/>
    <property type="match status" value="1"/>
</dbReference>
<keyword evidence="1" id="KW-0418">Kinase</keyword>
<dbReference type="GO" id="GO:0008671">
    <property type="term" value="F:2-dehydro-3-deoxygalactonokinase activity"/>
    <property type="evidence" value="ECO:0007669"/>
    <property type="project" value="InterPro"/>
</dbReference>
<gene>
    <name evidence="1" type="ORF">CQ14_11075</name>
</gene>
<organism evidence="1 2">
    <name type="scientific">Bradyrhizobium lablabi</name>
    <dbReference type="NCBI Taxonomy" id="722472"/>
    <lineage>
        <taxon>Bacteria</taxon>
        <taxon>Pseudomonadati</taxon>
        <taxon>Pseudomonadota</taxon>
        <taxon>Alphaproteobacteria</taxon>
        <taxon>Hyphomicrobiales</taxon>
        <taxon>Nitrobacteraceae</taxon>
        <taxon>Bradyrhizobium</taxon>
    </lineage>
</organism>
<dbReference type="AlphaFoldDB" id="A0A0R3ML40"/>
<dbReference type="RefSeq" id="WP_057860368.1">
    <property type="nucleotide sequence ID" value="NZ_LLYB01000086.1"/>
</dbReference>
<dbReference type="InterPro" id="IPR043129">
    <property type="entry name" value="ATPase_NBD"/>
</dbReference>
<dbReference type="EMBL" id="LLYB01000086">
    <property type="protein sequence ID" value="KRR20556.1"/>
    <property type="molecule type" value="Genomic_DNA"/>
</dbReference>
<dbReference type="Gene3D" id="3.30.420.300">
    <property type="entry name" value="2-keto-3-deoxy-galactonokinase, substrate binding domain"/>
    <property type="match status" value="1"/>
</dbReference>